<name>A0A9N9JNM9_9GLOM</name>
<accession>A0A9N9JNM9</accession>
<dbReference type="EMBL" id="CAJVPY010026757">
    <property type="protein sequence ID" value="CAG8790228.1"/>
    <property type="molecule type" value="Genomic_DNA"/>
</dbReference>
<evidence type="ECO:0000313" key="1">
    <source>
        <dbReference type="EMBL" id="CAG8790228.1"/>
    </source>
</evidence>
<comment type="caution">
    <text evidence="1">The sequence shown here is derived from an EMBL/GenBank/DDBJ whole genome shotgun (WGS) entry which is preliminary data.</text>
</comment>
<organism evidence="1 2">
    <name type="scientific">Dentiscutata erythropus</name>
    <dbReference type="NCBI Taxonomy" id="1348616"/>
    <lineage>
        <taxon>Eukaryota</taxon>
        <taxon>Fungi</taxon>
        <taxon>Fungi incertae sedis</taxon>
        <taxon>Mucoromycota</taxon>
        <taxon>Glomeromycotina</taxon>
        <taxon>Glomeromycetes</taxon>
        <taxon>Diversisporales</taxon>
        <taxon>Gigasporaceae</taxon>
        <taxon>Dentiscutata</taxon>
    </lineage>
</organism>
<evidence type="ECO:0000313" key="2">
    <source>
        <dbReference type="Proteomes" id="UP000789405"/>
    </source>
</evidence>
<protein>
    <submittedName>
        <fullName evidence="1">11833_t:CDS:1</fullName>
    </submittedName>
</protein>
<sequence length="53" mass="6335">HKEKQWAWINRKLRIGCENDDIQSDSPNKIEGWEVTIKKLNESSNITEDFFNE</sequence>
<keyword evidence="2" id="KW-1185">Reference proteome</keyword>
<gene>
    <name evidence="1" type="ORF">DERYTH_LOCUS21263</name>
</gene>
<dbReference type="AlphaFoldDB" id="A0A9N9JNM9"/>
<proteinExistence type="predicted"/>
<dbReference type="Proteomes" id="UP000789405">
    <property type="component" value="Unassembled WGS sequence"/>
</dbReference>
<feature type="non-terminal residue" evidence="1">
    <location>
        <position position="1"/>
    </location>
</feature>
<feature type="non-terminal residue" evidence="1">
    <location>
        <position position="53"/>
    </location>
</feature>
<reference evidence="1" key="1">
    <citation type="submission" date="2021-06" db="EMBL/GenBank/DDBJ databases">
        <authorList>
            <person name="Kallberg Y."/>
            <person name="Tangrot J."/>
            <person name="Rosling A."/>
        </authorList>
    </citation>
    <scope>NUCLEOTIDE SEQUENCE</scope>
    <source>
        <strain evidence="1">MA453B</strain>
    </source>
</reference>
<dbReference type="OrthoDB" id="10540168at2759"/>